<comment type="caution">
    <text evidence="3">The sequence shown here is derived from an EMBL/GenBank/DDBJ whole genome shotgun (WGS) entry which is preliminary data.</text>
</comment>
<feature type="compositionally biased region" description="Basic residues" evidence="1">
    <location>
        <begin position="7"/>
        <end position="20"/>
    </location>
</feature>
<keyword evidence="4" id="KW-1185">Reference proteome</keyword>
<reference evidence="3" key="1">
    <citation type="submission" date="2019-08" db="EMBL/GenBank/DDBJ databases">
        <title>The improved chromosome-level genome for the pearl oyster Pinctada fucata martensii using PacBio sequencing and Hi-C.</title>
        <authorList>
            <person name="Zheng Z."/>
        </authorList>
    </citation>
    <scope>NUCLEOTIDE SEQUENCE</scope>
    <source>
        <strain evidence="3">ZZ-2019</strain>
        <tissue evidence="3">Adductor muscle</tissue>
    </source>
</reference>
<organism evidence="3 4">
    <name type="scientific">Pinctada imbricata</name>
    <name type="common">Atlantic pearl-oyster</name>
    <name type="synonym">Pinctada martensii</name>
    <dbReference type="NCBI Taxonomy" id="66713"/>
    <lineage>
        <taxon>Eukaryota</taxon>
        <taxon>Metazoa</taxon>
        <taxon>Spiralia</taxon>
        <taxon>Lophotrochozoa</taxon>
        <taxon>Mollusca</taxon>
        <taxon>Bivalvia</taxon>
        <taxon>Autobranchia</taxon>
        <taxon>Pteriomorphia</taxon>
        <taxon>Pterioida</taxon>
        <taxon>Pterioidea</taxon>
        <taxon>Pteriidae</taxon>
        <taxon>Pinctada</taxon>
    </lineage>
</organism>
<dbReference type="Pfam" id="PF20700">
    <property type="entry name" value="Mutator"/>
    <property type="match status" value="1"/>
</dbReference>
<proteinExistence type="predicted"/>
<accession>A0AA88YA68</accession>
<evidence type="ECO:0000313" key="4">
    <source>
        <dbReference type="Proteomes" id="UP001186944"/>
    </source>
</evidence>
<name>A0AA88YA68_PINIB</name>
<protein>
    <recommendedName>
        <fullName evidence="2">Mutator-like transposase domain-containing protein</fullName>
    </recommendedName>
</protein>
<evidence type="ECO:0000313" key="3">
    <source>
        <dbReference type="EMBL" id="KAK3101557.1"/>
    </source>
</evidence>
<dbReference type="InterPro" id="IPR049012">
    <property type="entry name" value="Mutator_transp_dom"/>
</dbReference>
<dbReference type="Proteomes" id="UP001186944">
    <property type="component" value="Unassembled WGS sequence"/>
</dbReference>
<dbReference type="EMBL" id="VSWD01000005">
    <property type="protein sequence ID" value="KAK3101557.1"/>
    <property type="molecule type" value="Genomic_DNA"/>
</dbReference>
<feature type="region of interest" description="Disordered" evidence="1">
    <location>
        <begin position="1"/>
        <end position="52"/>
    </location>
</feature>
<dbReference type="AlphaFoldDB" id="A0AA88YA68"/>
<evidence type="ECO:0000259" key="2">
    <source>
        <dbReference type="Pfam" id="PF20700"/>
    </source>
</evidence>
<gene>
    <name evidence="3" type="ORF">FSP39_004463</name>
</gene>
<sequence length="630" mass="71831">MSSTTVKKTRGRRPKRKDHGFKKGNEEWKKRRKSPSSTVPDTDEDSSFKGIVRPSKSLYDGISYNPGEDNSKAPMILRPQVSKLEKKEEIVNNDEDDDEELGQENYIINLQKMNILQQNFLDFHDFQKCVKPNSKLLITKHLGLGISGMLICKSCKFESEEIKLYHEGPNRSCMLNKAIAIPMLKTKVGPTDIQFFLASLNITPPSLKLMYRILNESAPVATKLNKESMLKNQEFVAKVQSLKGQGHTVDIEVDTSYNNRVQSGFEAGTMSISPAVECSTSKKLVLSLNVSNKLLKPSSPNTETLSQPFPIHQSITSSEAESAVKNIESIHETGILSVRSVTSDQSAQVEKAIRNLSAKSSHGITHFYCLVHRMRTLQKRLQNLKLKSFIHGYDSDSFTRHTARVVRSRICFEIMRLNKVTQNRSVFKRKVQQASKNVIPCLSGDHTNCNKDSAYCRKSKIKHIVRSLPNHEYLVLTPDDEVKLTNEIQKFFNDINSEKIKNVQTTNKVESIHHRCFTVAPKNTNWPRNFEGLCHSAVHSDTLNRGTSAVVLAQGLGLTYDFDSPFRKLMQSVDDINIYDKKRQKTYQFRKQRHISKLRKCNRRLASKSMYNSSNNDQCWEHNYAIDVNR</sequence>
<evidence type="ECO:0000256" key="1">
    <source>
        <dbReference type="SAM" id="MobiDB-lite"/>
    </source>
</evidence>
<feature type="domain" description="Mutator-like transposase" evidence="2">
    <location>
        <begin position="105"/>
        <end position="456"/>
    </location>
</feature>